<dbReference type="InterPro" id="IPR014030">
    <property type="entry name" value="Ketoacyl_synth_N"/>
</dbReference>
<dbReference type="Pfam" id="PF00109">
    <property type="entry name" value="ketoacyl-synt"/>
    <property type="match status" value="1"/>
</dbReference>
<accession>A0ABT1P3L8</accession>
<feature type="domain" description="Beta-ketoacyl synthase-like N-terminal" evidence="1">
    <location>
        <begin position="48"/>
        <end position="173"/>
    </location>
</feature>
<keyword evidence="3" id="KW-1185">Reference proteome</keyword>
<organism evidence="2 3">
    <name type="scientific">Microbulbifer elongatus</name>
    <dbReference type="NCBI Taxonomy" id="86173"/>
    <lineage>
        <taxon>Bacteria</taxon>
        <taxon>Pseudomonadati</taxon>
        <taxon>Pseudomonadota</taxon>
        <taxon>Gammaproteobacteria</taxon>
        <taxon>Cellvibrionales</taxon>
        <taxon>Microbulbiferaceae</taxon>
        <taxon>Microbulbifer</taxon>
    </lineage>
</organism>
<evidence type="ECO:0000259" key="1">
    <source>
        <dbReference type="Pfam" id="PF00109"/>
    </source>
</evidence>
<dbReference type="Gene3D" id="3.40.47.10">
    <property type="match status" value="1"/>
</dbReference>
<evidence type="ECO:0000313" key="3">
    <source>
        <dbReference type="Proteomes" id="UP001205566"/>
    </source>
</evidence>
<evidence type="ECO:0000313" key="2">
    <source>
        <dbReference type="EMBL" id="MCQ3830711.1"/>
    </source>
</evidence>
<dbReference type="InterPro" id="IPR016039">
    <property type="entry name" value="Thiolase-like"/>
</dbReference>
<dbReference type="SUPFAM" id="SSF53901">
    <property type="entry name" value="Thiolase-like"/>
    <property type="match status" value="1"/>
</dbReference>
<reference evidence="2" key="1">
    <citation type="thesis" date="2020" institute="Technische Universitat Dresden" country="Dresden, Germany">
        <title>The Agarolytic System of Microbulbifer elongatus PORT2, Isolated from Batu Karas, Pangandaran West Java Indonesia.</title>
        <authorList>
            <person name="Anggraeni S.R."/>
        </authorList>
    </citation>
    <scope>NUCLEOTIDE SEQUENCE</scope>
    <source>
        <strain evidence="2">PORT2</strain>
    </source>
</reference>
<name>A0ABT1P3L8_9GAMM</name>
<proteinExistence type="predicted"/>
<sequence>MTFAIEQITVKFPESIAADSYYDAIKSQALTGTFSNYDADKSIGKSRHLSAATKLFSSTARRLIADTEAKITLETDPGAIGIFFAGENINLEDDFAFDMCARNHGPDYVSPLHAPNTLSNVVASHFARFAGIQGPNCTVSSGQSGLAHTLDLAFLSIENESINRGIVGAVEVYSPYHQTLTPTPREVACGFVVRRCQESDPVRIHIPTIFTNPTPDVNNAVAAINQAVNGQNLPNGLDCLVITASSGFYGASKVLAAAMYASNSAQYVIDGEAWLGQAGECANSFLFAGWANELLSQNLQIPEEAGPFLYGEPVTAPSTIGILACDDDGQHSLVVFQKQ</sequence>
<dbReference type="RefSeq" id="WP_255875627.1">
    <property type="nucleotide sequence ID" value="NZ_JACASI010000037.1"/>
</dbReference>
<comment type="caution">
    <text evidence="2">The sequence shown here is derived from an EMBL/GenBank/DDBJ whole genome shotgun (WGS) entry which is preliminary data.</text>
</comment>
<dbReference type="EMBL" id="JACASI010000037">
    <property type="protein sequence ID" value="MCQ3830711.1"/>
    <property type="molecule type" value="Genomic_DNA"/>
</dbReference>
<dbReference type="Proteomes" id="UP001205566">
    <property type="component" value="Unassembled WGS sequence"/>
</dbReference>
<protein>
    <recommendedName>
        <fullName evidence="1">Beta-ketoacyl synthase-like N-terminal domain-containing protein</fullName>
    </recommendedName>
</protein>
<gene>
    <name evidence="2" type="ORF">HXX02_14825</name>
</gene>